<sequence>MSWWERNPSLFNCEIEELSRNNNYRQTAYAVNKTLISGGNIIVRTEKINKFAVLIIYPEGFPYTPPVVHLLTENLTETELIELSKQSMKQIKQIVWDRKKMFYHRHQGVDGSLCILEQDDLHSERAEIVGARATILRTRDWLHGVLKGKFPMDSREVELHAHFPRIALDLDFLLTDSFYHKELIEGRFYVQHSRFIDDRFYIGAGIVGKNKNGIELSKFEAIKQNPIFFQSVWDVIDLEIKSEKVVEPIQSGDLIEGKWWDIDVEPRPFEEINNLMLLVEQNLEGGSSVFIKAIGQELARAHEKIYIGFRFPGRHDDLEWLMLRLVKLPDTGALLLPTEEELKRQLYNYTVEAIITEKITEEYFHMRNKGRAERSTLKDKQITMYGVGALGSTITNLLAKAGVGSFRLIDKGVLHAHNVIRHECGLLYVGGSKTAATFTHTLKYNPFVSFDPIAYTGTPIDITRLSDGEWTKVASQDFLGISTIADDNVEALLNEQAMLNSHEVFYIRALRGGKAGRIFRVRPGVDACKECLALYYAEEHVDFINVMDDPELPVLTNECNNPVRPASAADLTIIASIATRLVLDSLQKKDEELYNHWVWTTEELPNANLENNIPFTLHKKFLPPHPHCRLCKKVPFKRVKITEETRQKVIKEIHESGGMETGGILIGFVTPNCELVVTDASLSGPNAVKKIDWFERDVEYCQKYLEEKTLQTNNQVQYIGEWHHHPTGTNRPSLRDLQSMYEIAIQPNYGTDCPLMLIVSSTHDFAFTLHPHNTKFVQIQSEIISQEKVEQLMKLTKG</sequence>
<dbReference type="InterPro" id="IPR000594">
    <property type="entry name" value="ThiF_NAD_FAD-bd"/>
</dbReference>
<evidence type="ECO:0000259" key="6">
    <source>
        <dbReference type="Pfam" id="PF00899"/>
    </source>
</evidence>
<dbReference type="GeneID" id="92838028"/>
<dbReference type="HOGENOM" id="CLU_359737_0_0_9"/>
<dbReference type="GO" id="GO:0046872">
    <property type="term" value="F:metal ion binding"/>
    <property type="evidence" value="ECO:0007669"/>
    <property type="project" value="UniProtKB-KW"/>
</dbReference>
<organism evidence="8 9">
    <name type="scientific">Aneurinibacillus aneurinilyticus ATCC 12856</name>
    <dbReference type="NCBI Taxonomy" id="649747"/>
    <lineage>
        <taxon>Bacteria</taxon>
        <taxon>Bacillati</taxon>
        <taxon>Bacillota</taxon>
        <taxon>Bacilli</taxon>
        <taxon>Bacillales</taxon>
        <taxon>Paenibacillaceae</taxon>
        <taxon>Aneurinibacillus group</taxon>
        <taxon>Aneurinibacillus</taxon>
    </lineage>
</organism>
<evidence type="ECO:0000313" key="9">
    <source>
        <dbReference type="Proteomes" id="UP000016511"/>
    </source>
</evidence>
<protein>
    <recommendedName>
        <fullName evidence="10">ThiF family protein</fullName>
    </recommendedName>
</protein>
<evidence type="ECO:0000256" key="2">
    <source>
        <dbReference type="ARBA" id="ARBA00022723"/>
    </source>
</evidence>
<keyword evidence="1" id="KW-0645">Protease</keyword>
<proteinExistence type="predicted"/>
<dbReference type="RefSeq" id="WP_021620078.1">
    <property type="nucleotide sequence ID" value="NZ_KE952715.1"/>
</dbReference>
<evidence type="ECO:0000313" key="8">
    <source>
        <dbReference type="EMBL" id="ERI11708.1"/>
    </source>
</evidence>
<evidence type="ECO:0008006" key="10">
    <source>
        <dbReference type="Google" id="ProtNLM"/>
    </source>
</evidence>
<feature type="domain" description="THIF-type NAD/FAD binding fold" evidence="6">
    <location>
        <begin position="370"/>
        <end position="592"/>
    </location>
</feature>
<keyword evidence="9" id="KW-1185">Reference proteome</keyword>
<dbReference type="SUPFAM" id="SSF69572">
    <property type="entry name" value="Activating enzymes of the ubiquitin-like proteins"/>
    <property type="match status" value="1"/>
</dbReference>
<dbReference type="Gene3D" id="3.40.50.720">
    <property type="entry name" value="NAD(P)-binding Rossmann-like Domain"/>
    <property type="match status" value="1"/>
</dbReference>
<keyword evidence="5" id="KW-0482">Metalloprotease</keyword>
<gene>
    <name evidence="8" type="ORF">HMPREF0083_00228</name>
</gene>
<reference evidence="8 9" key="1">
    <citation type="submission" date="2013-08" db="EMBL/GenBank/DDBJ databases">
        <authorList>
            <person name="Weinstock G."/>
            <person name="Sodergren E."/>
            <person name="Wylie T."/>
            <person name="Fulton L."/>
            <person name="Fulton R."/>
            <person name="Fronick C."/>
            <person name="O'Laughlin M."/>
            <person name="Godfrey J."/>
            <person name="Miner T."/>
            <person name="Herter B."/>
            <person name="Appelbaum E."/>
            <person name="Cordes M."/>
            <person name="Lek S."/>
            <person name="Wollam A."/>
            <person name="Pepin K.H."/>
            <person name="Palsikar V.B."/>
            <person name="Mitreva M."/>
            <person name="Wilson R.K."/>
        </authorList>
    </citation>
    <scope>NUCLEOTIDE SEQUENCE [LARGE SCALE GENOMIC DNA]</scope>
    <source>
        <strain evidence="8 9">ATCC 12856</strain>
    </source>
</reference>
<evidence type="ECO:0000259" key="7">
    <source>
        <dbReference type="Pfam" id="PF14464"/>
    </source>
</evidence>
<dbReference type="SUPFAM" id="SSF102712">
    <property type="entry name" value="JAB1/MPN domain"/>
    <property type="match status" value="1"/>
</dbReference>
<accession>U1XAZ3</accession>
<dbReference type="InterPro" id="IPR028090">
    <property type="entry name" value="JAB_dom_prok"/>
</dbReference>
<evidence type="ECO:0000256" key="3">
    <source>
        <dbReference type="ARBA" id="ARBA00022801"/>
    </source>
</evidence>
<comment type="caution">
    <text evidence="8">The sequence shown here is derived from an EMBL/GenBank/DDBJ whole genome shotgun (WGS) entry which is preliminary data.</text>
</comment>
<dbReference type="InterPro" id="IPR035985">
    <property type="entry name" value="Ubiquitin-activating_enz"/>
</dbReference>
<dbReference type="GO" id="GO:0008237">
    <property type="term" value="F:metallopeptidase activity"/>
    <property type="evidence" value="ECO:0007669"/>
    <property type="project" value="UniProtKB-KW"/>
</dbReference>
<name>U1XAZ3_ANEAE</name>
<evidence type="ECO:0000256" key="4">
    <source>
        <dbReference type="ARBA" id="ARBA00022833"/>
    </source>
</evidence>
<dbReference type="PATRIC" id="fig|649747.3.peg.203"/>
<feature type="domain" description="JAB" evidence="7">
    <location>
        <begin position="644"/>
        <end position="763"/>
    </location>
</feature>
<evidence type="ECO:0000256" key="5">
    <source>
        <dbReference type="ARBA" id="ARBA00023049"/>
    </source>
</evidence>
<keyword evidence="2" id="KW-0479">Metal-binding</keyword>
<keyword evidence="3" id="KW-0378">Hydrolase</keyword>
<dbReference type="eggNOG" id="COG1310">
    <property type="taxonomic scope" value="Bacteria"/>
</dbReference>
<dbReference type="Pfam" id="PF00899">
    <property type="entry name" value="ThiF"/>
    <property type="match status" value="1"/>
</dbReference>
<dbReference type="AlphaFoldDB" id="U1XAZ3"/>
<dbReference type="EMBL" id="AWSJ01000018">
    <property type="protein sequence ID" value="ERI11708.1"/>
    <property type="molecule type" value="Genomic_DNA"/>
</dbReference>
<dbReference type="Gene3D" id="3.40.140.10">
    <property type="entry name" value="Cytidine Deaminase, domain 2"/>
    <property type="match status" value="1"/>
</dbReference>
<dbReference type="Proteomes" id="UP000016511">
    <property type="component" value="Unassembled WGS sequence"/>
</dbReference>
<dbReference type="eggNOG" id="COG0476">
    <property type="taxonomic scope" value="Bacteria"/>
</dbReference>
<dbReference type="STRING" id="649747.HMPREF0083_00228"/>
<evidence type="ECO:0000256" key="1">
    <source>
        <dbReference type="ARBA" id="ARBA00022670"/>
    </source>
</evidence>
<dbReference type="GO" id="GO:0006508">
    <property type="term" value="P:proteolysis"/>
    <property type="evidence" value="ECO:0007669"/>
    <property type="project" value="UniProtKB-KW"/>
</dbReference>
<keyword evidence="4" id="KW-0862">Zinc</keyword>
<dbReference type="GO" id="GO:0008641">
    <property type="term" value="F:ubiquitin-like modifier activating enzyme activity"/>
    <property type="evidence" value="ECO:0007669"/>
    <property type="project" value="InterPro"/>
</dbReference>
<dbReference type="Pfam" id="PF14464">
    <property type="entry name" value="Prok-JAB"/>
    <property type="match status" value="1"/>
</dbReference>